<keyword evidence="1" id="KW-0862">Zinc</keyword>
<dbReference type="Pfam" id="PF12706">
    <property type="entry name" value="Lactamase_B_2"/>
    <property type="match status" value="1"/>
</dbReference>
<dbReference type="PANTHER" id="PTHR46018">
    <property type="entry name" value="ZINC PHOSPHODIESTERASE ELAC PROTEIN 1"/>
    <property type="match status" value="1"/>
</dbReference>
<dbReference type="SMART" id="SM00849">
    <property type="entry name" value="Lactamase_B"/>
    <property type="match status" value="1"/>
</dbReference>
<dbReference type="OrthoDB" id="9794898at2"/>
<dbReference type="AlphaFoldDB" id="A0A2N5M052"/>
<dbReference type="Gene3D" id="3.60.15.10">
    <property type="entry name" value="Ribonuclease Z/Hydroxyacylglutathione hydrolase-like"/>
    <property type="match status" value="1"/>
</dbReference>
<name>A0A2N5M052_9BACI</name>
<protein>
    <recommendedName>
        <fullName evidence="2">Metallo-beta-lactamase domain-containing protein</fullName>
    </recommendedName>
</protein>
<dbReference type="CDD" id="cd07716">
    <property type="entry name" value="RNaseZ_short-form-like_MBL-fold"/>
    <property type="match status" value="1"/>
</dbReference>
<dbReference type="InterPro" id="IPR001279">
    <property type="entry name" value="Metallo-B-lactamas"/>
</dbReference>
<organism evidence="3 4">
    <name type="scientific">Peribacillus deserti</name>
    <dbReference type="NCBI Taxonomy" id="673318"/>
    <lineage>
        <taxon>Bacteria</taxon>
        <taxon>Bacillati</taxon>
        <taxon>Bacillota</taxon>
        <taxon>Bacilli</taxon>
        <taxon>Bacillales</taxon>
        <taxon>Bacillaceae</taxon>
        <taxon>Peribacillus</taxon>
    </lineage>
</organism>
<reference evidence="3 4" key="1">
    <citation type="submission" date="2017-11" db="EMBL/GenBank/DDBJ databases">
        <title>Comparitive Functional Genomics of Dry Heat Resistant strains isolated from the Viking Spacecraft.</title>
        <authorList>
            <person name="Seuylemezian A."/>
            <person name="Cooper K."/>
            <person name="Vaishampayan P."/>
        </authorList>
    </citation>
    <scope>NUCLEOTIDE SEQUENCE [LARGE SCALE GENOMIC DNA]</scope>
    <source>
        <strain evidence="3 4">V1-29</strain>
    </source>
</reference>
<evidence type="ECO:0000256" key="1">
    <source>
        <dbReference type="ARBA" id="ARBA00022833"/>
    </source>
</evidence>
<proteinExistence type="predicted"/>
<dbReference type="Proteomes" id="UP000234748">
    <property type="component" value="Unassembled WGS sequence"/>
</dbReference>
<feature type="domain" description="Metallo-beta-lactamase" evidence="2">
    <location>
        <begin position="18"/>
        <end position="211"/>
    </location>
</feature>
<evidence type="ECO:0000313" key="4">
    <source>
        <dbReference type="Proteomes" id="UP000234748"/>
    </source>
</evidence>
<gene>
    <name evidence="3" type="ORF">CUU66_22410</name>
</gene>
<dbReference type="SUPFAM" id="SSF56281">
    <property type="entry name" value="Metallo-hydrolase/oxidoreductase"/>
    <property type="match status" value="1"/>
</dbReference>
<comment type="caution">
    <text evidence="3">The sequence shown here is derived from an EMBL/GenBank/DDBJ whole genome shotgun (WGS) entry which is preliminary data.</text>
</comment>
<keyword evidence="4" id="KW-1185">Reference proteome</keyword>
<dbReference type="InterPro" id="IPR036866">
    <property type="entry name" value="RibonucZ/Hydroxyglut_hydro"/>
</dbReference>
<accession>A0A2N5M052</accession>
<dbReference type="GO" id="GO:0042781">
    <property type="term" value="F:3'-tRNA processing endoribonuclease activity"/>
    <property type="evidence" value="ECO:0007669"/>
    <property type="project" value="TreeGrafter"/>
</dbReference>
<evidence type="ECO:0000313" key="3">
    <source>
        <dbReference type="EMBL" id="PLT27721.1"/>
    </source>
</evidence>
<dbReference type="EMBL" id="PGUY01000083">
    <property type="protein sequence ID" value="PLT27721.1"/>
    <property type="molecule type" value="Genomic_DNA"/>
</dbReference>
<dbReference type="RefSeq" id="WP_101645619.1">
    <property type="nucleotide sequence ID" value="NZ_PGUY01000083.1"/>
</dbReference>
<evidence type="ECO:0000259" key="2">
    <source>
        <dbReference type="SMART" id="SM00849"/>
    </source>
</evidence>
<dbReference type="PANTHER" id="PTHR46018:SF4">
    <property type="entry name" value="METALLO-HYDROLASE YHFI-RELATED"/>
    <property type="match status" value="1"/>
</dbReference>
<sequence length="244" mass="26860">MKLTVLGCWGGYPAKNEASAGYLLEHEEFTVLLDCGSGVLSKLQNHTVPSKLDAVVLSHYHADHVADIGVLQHALLIQGMLGNKHKTLPIYGHSEDEAGFKNLTYKDITEGVAYNPDETLEIGPFSITFLKTRHPAPCFAMRIECEGRSLVYTGDTSFMDELVEFASEADLLLCESNFYSGMDGSKAGHMTSTDAGKLAQGAEVKLLVLTHLPHFGELSKLQEEASEQFDRQIIIARSSMEYYI</sequence>